<sequence length="1013" mass="108056">MDDLLRLLSSGGADCAMAGLACAAKAAGVLAGTGLLALGMKEGAAATRHMVWGLGLAGAVALLPLALTLPRWGLPILSTLAGTSAMNPATEVREADPPAVAVVASAVETDASSVTRRTLEFREPASRIEPVAVAPILWPGPGGWLLAVWSAGTAAVLAWCVLGWVTVWRLGRRAERITDRLWVEEAREAAVRLGVTRCVTLLRGGPMAMPLTWGVLRPVVLLPAEADEWPAERRRAVLMHELAHVLRRDCLTQWLGLAACAAYWFNPLAWWAASRLMSEREQACDDLVLEAGERPTDYATQLLGVARSLRPAPALAPAAMAMARPSGLERRLLAILDARRNRRAPARWLMATCLLAVLGVSATLAAVRLVAREVPGSVVSGLVVGPNDKPVEGAAVVVFVSRPSLRSSMEEPAPAKVLGRGLSDAQGRYRIEVSDDQVKAEDGLLLVATAPGFGFAARTLADLTGPVGEPSRLEAEQPVEMKLVDLEGSPVTGAEVHLRAAYPSSGGQGLNLDTLRTDALPVLAVKSLTDATGRFTLRGIAPGHSLSIQVRAAGFGRQWLQFQTKADVRAATLALGRAHIVEGRVTLGKGGPAAVGAYVRAQSMSEKQGMGQYMGEAEATIADDGRYRLEAAPGGSVRLEVYPSPEGADAYLLRGEHVVPGDSVSSHVDFALPRGVLVRGRVTEAGTGRPVAGAVVTHRAHQRNNPYFIKGAVAWFNGDEQKAVTAVDGSYRLGVMPGPGYLLVRGPTADYLHEELSAVELHGERIWPNTRHYPDALRKLDLKPDDGPVDLDLQLRRGATVRGHLVGMDGQPVRDAVLCSRWCLALSSMTINFGQRVMPTRGDRFELAGCASDSSAPVFFLDAKQQQGAVVELSGKQAGQDLEVKLQPCGSATVRLVDDQGKPLRPGLRSAHLEVVMTPGASFADLTPDVVNRQMQSPLMADAIMVGNLDHERFRDLKTDAEGRMTFPILIPGATYRVLVFNQLVKTQIEFTVKPGEARDLGDLVIHNVDQAG</sequence>
<name>L0DNH4_SINAD</name>
<evidence type="ECO:0000313" key="4">
    <source>
        <dbReference type="Proteomes" id="UP000010798"/>
    </source>
</evidence>
<dbReference type="KEGG" id="saci:Sinac_6278"/>
<dbReference type="SUPFAM" id="SSF49464">
    <property type="entry name" value="Carboxypeptidase regulatory domain-like"/>
    <property type="match status" value="1"/>
</dbReference>
<keyword evidence="1" id="KW-1133">Transmembrane helix</keyword>
<dbReference type="EMBL" id="CP003364">
    <property type="protein sequence ID" value="AGA30365.1"/>
    <property type="molecule type" value="Genomic_DNA"/>
</dbReference>
<evidence type="ECO:0000313" key="3">
    <source>
        <dbReference type="EMBL" id="AGA30365.1"/>
    </source>
</evidence>
<dbReference type="InterPro" id="IPR008756">
    <property type="entry name" value="Peptidase_M56"/>
</dbReference>
<dbReference type="RefSeq" id="WP_015249451.1">
    <property type="nucleotide sequence ID" value="NC_019892.1"/>
</dbReference>
<proteinExistence type="predicted"/>
<keyword evidence="1" id="KW-0472">Membrane</keyword>
<protein>
    <submittedName>
        <fullName evidence="3">Antirepressor regulating drug resistance protein</fullName>
    </submittedName>
</protein>
<dbReference type="PANTHER" id="PTHR34978">
    <property type="entry name" value="POSSIBLE SENSOR-TRANSDUCER PROTEIN BLAR"/>
    <property type="match status" value="1"/>
</dbReference>
<feature type="domain" description="Peptidase M56" evidence="2">
    <location>
        <begin position="120"/>
        <end position="335"/>
    </location>
</feature>
<reference evidence="3 4" key="1">
    <citation type="submission" date="2012-02" db="EMBL/GenBank/DDBJ databases">
        <title>Complete sequence of chromosome of Singulisphaera acidiphila DSM 18658.</title>
        <authorList>
            <consortium name="US DOE Joint Genome Institute (JGI-PGF)"/>
            <person name="Lucas S."/>
            <person name="Copeland A."/>
            <person name="Lapidus A."/>
            <person name="Glavina del Rio T."/>
            <person name="Dalin E."/>
            <person name="Tice H."/>
            <person name="Bruce D."/>
            <person name="Goodwin L."/>
            <person name="Pitluck S."/>
            <person name="Peters L."/>
            <person name="Ovchinnikova G."/>
            <person name="Chertkov O."/>
            <person name="Kyrpides N."/>
            <person name="Mavromatis K."/>
            <person name="Ivanova N."/>
            <person name="Brettin T."/>
            <person name="Detter J.C."/>
            <person name="Han C."/>
            <person name="Larimer F."/>
            <person name="Land M."/>
            <person name="Hauser L."/>
            <person name="Markowitz V."/>
            <person name="Cheng J.-F."/>
            <person name="Hugenholtz P."/>
            <person name="Woyke T."/>
            <person name="Wu D."/>
            <person name="Tindall B."/>
            <person name="Pomrenke H."/>
            <person name="Brambilla E."/>
            <person name="Klenk H.-P."/>
            <person name="Eisen J.A."/>
        </authorList>
    </citation>
    <scope>NUCLEOTIDE SEQUENCE [LARGE SCALE GENOMIC DNA]</scope>
    <source>
        <strain evidence="4">ATCC BAA-1392 / DSM 18658 / VKM B-2454 / MOB10</strain>
    </source>
</reference>
<keyword evidence="1" id="KW-0812">Transmembrane</keyword>
<dbReference type="Pfam" id="PF05569">
    <property type="entry name" value="Peptidase_M56"/>
    <property type="match status" value="1"/>
</dbReference>
<feature type="transmembrane region" description="Helical" evidence="1">
    <location>
        <begin position="16"/>
        <end position="38"/>
    </location>
</feature>
<feature type="transmembrane region" description="Helical" evidence="1">
    <location>
        <begin position="144"/>
        <end position="167"/>
    </location>
</feature>
<dbReference type="Proteomes" id="UP000010798">
    <property type="component" value="Chromosome"/>
</dbReference>
<dbReference type="PANTHER" id="PTHR34978:SF3">
    <property type="entry name" value="SLR0241 PROTEIN"/>
    <property type="match status" value="1"/>
</dbReference>
<gene>
    <name evidence="3" type="ordered locus">Sinac_6278</name>
</gene>
<accession>L0DNH4</accession>
<dbReference type="STRING" id="886293.Sinac_6278"/>
<dbReference type="AlphaFoldDB" id="L0DNH4"/>
<keyword evidence="4" id="KW-1185">Reference proteome</keyword>
<evidence type="ECO:0000259" key="2">
    <source>
        <dbReference type="Pfam" id="PF05569"/>
    </source>
</evidence>
<feature type="transmembrane region" description="Helical" evidence="1">
    <location>
        <begin position="348"/>
        <end position="371"/>
    </location>
</feature>
<dbReference type="InterPro" id="IPR008969">
    <property type="entry name" value="CarboxyPept-like_regulatory"/>
</dbReference>
<dbReference type="HOGENOM" id="CLU_297331_0_0_0"/>
<organism evidence="3 4">
    <name type="scientific">Singulisphaera acidiphila (strain ATCC BAA-1392 / DSM 18658 / VKM B-2454 / MOB10)</name>
    <dbReference type="NCBI Taxonomy" id="886293"/>
    <lineage>
        <taxon>Bacteria</taxon>
        <taxon>Pseudomonadati</taxon>
        <taxon>Planctomycetota</taxon>
        <taxon>Planctomycetia</taxon>
        <taxon>Isosphaerales</taxon>
        <taxon>Isosphaeraceae</taxon>
        <taxon>Singulisphaera</taxon>
    </lineage>
</organism>
<dbReference type="InterPro" id="IPR052173">
    <property type="entry name" value="Beta-lactam_resp_regulator"/>
</dbReference>
<feature type="transmembrane region" description="Helical" evidence="1">
    <location>
        <begin position="50"/>
        <end position="69"/>
    </location>
</feature>
<dbReference type="eggNOG" id="COG4219">
    <property type="taxonomic scope" value="Bacteria"/>
</dbReference>
<dbReference type="CDD" id="cd07341">
    <property type="entry name" value="M56_BlaR1_MecR1_like"/>
    <property type="match status" value="1"/>
</dbReference>
<evidence type="ECO:0000256" key="1">
    <source>
        <dbReference type="SAM" id="Phobius"/>
    </source>
</evidence>